<evidence type="ECO:0000256" key="2">
    <source>
        <dbReference type="ARBA" id="ARBA00023277"/>
    </source>
</evidence>
<dbReference type="InterPro" id="IPR004547">
    <property type="entry name" value="Glucosamine6P_isomerase"/>
</dbReference>
<dbReference type="HAMAP" id="MF_01241">
    <property type="entry name" value="GlcN6P_deamin"/>
    <property type="match status" value="1"/>
</dbReference>
<dbReference type="Proteomes" id="UP000769780">
    <property type="component" value="Unassembled WGS sequence"/>
</dbReference>
<name>A0ABS7K0M9_9BACI</name>
<reference evidence="5 6" key="1">
    <citation type="submission" date="2020-07" db="EMBL/GenBank/DDBJ databases">
        <title>Fungal Genomes of the International Space Station.</title>
        <authorList>
            <person name="Seuylemezian A."/>
            <person name="Singh N.K."/>
            <person name="Wood J."/>
            <person name="Venkateswaran K."/>
        </authorList>
    </citation>
    <scope>NUCLEOTIDE SEQUENCE [LARGE SCALE GENOMIC DNA]</scope>
    <source>
        <strain evidence="5 6">PL-B2</strain>
    </source>
</reference>
<dbReference type="PANTHER" id="PTHR11280:SF5">
    <property type="entry name" value="GLUCOSAMINE-6-PHOSPHATE ISOMERASE"/>
    <property type="match status" value="1"/>
</dbReference>
<keyword evidence="2 3" id="KW-0119">Carbohydrate metabolism</keyword>
<feature type="domain" description="Glucosamine/galactosamine-6-phosphate isomerase" evidence="4">
    <location>
        <begin position="10"/>
        <end position="226"/>
    </location>
</feature>
<comment type="pathway">
    <text evidence="3">Amino-sugar metabolism; N-acetylneuraminate degradation; D-fructose 6-phosphate from N-acetylneuraminate: step 5/5.</text>
</comment>
<dbReference type="PANTHER" id="PTHR11280">
    <property type="entry name" value="GLUCOSAMINE-6-PHOSPHATE ISOMERASE"/>
    <property type="match status" value="1"/>
</dbReference>
<feature type="active site" description="For ring-opening step" evidence="3">
    <location>
        <position position="136"/>
    </location>
</feature>
<dbReference type="InterPro" id="IPR037171">
    <property type="entry name" value="NagB/RpiA_transferase-like"/>
</dbReference>
<evidence type="ECO:0000313" key="6">
    <source>
        <dbReference type="Proteomes" id="UP000769780"/>
    </source>
</evidence>
<dbReference type="InterPro" id="IPR006148">
    <property type="entry name" value="Glc/Gal-6P_isomerase"/>
</dbReference>
<evidence type="ECO:0000259" key="4">
    <source>
        <dbReference type="Pfam" id="PF01182"/>
    </source>
</evidence>
<dbReference type="Gene3D" id="3.40.50.1360">
    <property type="match status" value="1"/>
</dbReference>
<dbReference type="CDD" id="cd01399">
    <property type="entry name" value="GlcN6P_deaminase"/>
    <property type="match status" value="1"/>
</dbReference>
<sequence length="245" mass="27139">MKIVKVKDYQEMSQKASSVLLDLIAKKADPVLGLATGSTPIGMYQSLIKAYEQETVSFKHVKTFNLDEYVGLGRQHPNSYHYFMNEKLFKHIDIGSGQTFIPDGTANDLVVECQNYEQQIREAGQIDIQVLGLGLNGHIGFNEPGTSFSSRTHVIDLMESTRLANARFFDSVDEVPTQAITMGIDTITESKLILLLVSGEKKATALARLINGEVSEEFPASILNRHPNVIIIADEAACRCREYGN</sequence>
<dbReference type="RefSeq" id="WP_221871104.1">
    <property type="nucleotide sequence ID" value="NZ_JACWFH010000006.1"/>
</dbReference>
<feature type="active site" description="Proton acceptor; for enolization step" evidence="3">
    <location>
        <position position="67"/>
    </location>
</feature>
<evidence type="ECO:0000313" key="5">
    <source>
        <dbReference type="EMBL" id="MBY0095802.1"/>
    </source>
</evidence>
<organism evidence="5 6">
    <name type="scientific">Mesobacillus maritimus</name>
    <dbReference type="NCBI Taxonomy" id="1643336"/>
    <lineage>
        <taxon>Bacteria</taxon>
        <taxon>Bacillati</taxon>
        <taxon>Bacillota</taxon>
        <taxon>Bacilli</taxon>
        <taxon>Bacillales</taxon>
        <taxon>Bacillaceae</taxon>
        <taxon>Mesobacillus</taxon>
    </lineage>
</organism>
<keyword evidence="1 3" id="KW-0378">Hydrolase</keyword>
<dbReference type="PROSITE" id="PS01161">
    <property type="entry name" value="GLC_GALNAC_ISOMERASE"/>
    <property type="match status" value="1"/>
</dbReference>
<dbReference type="SUPFAM" id="SSF100950">
    <property type="entry name" value="NagB/RpiA/CoA transferase-like"/>
    <property type="match status" value="1"/>
</dbReference>
<dbReference type="NCBIfam" id="TIGR00502">
    <property type="entry name" value="nagB"/>
    <property type="match status" value="1"/>
</dbReference>
<keyword evidence="6" id="KW-1185">Reference proteome</keyword>
<dbReference type="InterPro" id="IPR018321">
    <property type="entry name" value="Glucosamine6P_isomerase_CS"/>
</dbReference>
<dbReference type="Pfam" id="PF01182">
    <property type="entry name" value="Glucosamine_iso"/>
    <property type="match status" value="1"/>
</dbReference>
<dbReference type="GO" id="GO:0004342">
    <property type="term" value="F:glucosamine-6-phosphate deaminase activity"/>
    <property type="evidence" value="ECO:0007669"/>
    <property type="project" value="UniProtKB-EC"/>
</dbReference>
<dbReference type="EMBL" id="JACWFH010000006">
    <property type="protein sequence ID" value="MBY0095802.1"/>
    <property type="molecule type" value="Genomic_DNA"/>
</dbReference>
<feature type="active site" description="Proton acceptor; for ring-opening step" evidence="3">
    <location>
        <position position="138"/>
    </location>
</feature>
<comment type="function">
    <text evidence="3">Catalyzes the reversible isomerization-deamination of glucosamine 6-phosphate (GlcN6P) to form fructose 6-phosphate (Fru6P) and ammonium ion.</text>
</comment>
<evidence type="ECO:0000256" key="3">
    <source>
        <dbReference type="HAMAP-Rule" id="MF_01241"/>
    </source>
</evidence>
<comment type="similarity">
    <text evidence="3">Belongs to the glucosamine/galactosamine-6-phosphate isomerase family. NagB subfamily.</text>
</comment>
<feature type="active site" description="For ring-opening step" evidence="3">
    <location>
        <position position="143"/>
    </location>
</feature>
<comment type="caution">
    <text evidence="3">Lacks conserved residue(s) required for the propagation of feature annotation.</text>
</comment>
<accession>A0ABS7K0M9</accession>
<gene>
    <name evidence="3 5" type="primary">nagB</name>
    <name evidence="5" type="ORF">H0185_03070</name>
</gene>
<evidence type="ECO:0000256" key="1">
    <source>
        <dbReference type="ARBA" id="ARBA00022801"/>
    </source>
</evidence>
<dbReference type="EC" id="3.5.99.6" evidence="3"/>
<comment type="catalytic activity">
    <reaction evidence="3">
        <text>alpha-D-glucosamine 6-phosphate + H2O = beta-D-fructose 6-phosphate + NH4(+)</text>
        <dbReference type="Rhea" id="RHEA:12172"/>
        <dbReference type="ChEBI" id="CHEBI:15377"/>
        <dbReference type="ChEBI" id="CHEBI:28938"/>
        <dbReference type="ChEBI" id="CHEBI:57634"/>
        <dbReference type="ChEBI" id="CHEBI:75989"/>
        <dbReference type="EC" id="3.5.99.6"/>
    </reaction>
</comment>
<proteinExistence type="inferred from homology"/>
<protein>
    <recommendedName>
        <fullName evidence="3">Glucosamine-6-phosphate deaminase</fullName>
        <ecNumber evidence="3">3.5.99.6</ecNumber>
    </recommendedName>
    <alternativeName>
        <fullName evidence="3">GlcN6P deaminase</fullName>
        <shortName evidence="3">GNPDA</shortName>
    </alternativeName>
    <alternativeName>
        <fullName evidence="3">Glucosamine-6-phosphate isomerase</fullName>
    </alternativeName>
</protein>
<comment type="caution">
    <text evidence="5">The sequence shown here is derived from an EMBL/GenBank/DDBJ whole genome shotgun (WGS) entry which is preliminary data.</text>
</comment>